<dbReference type="Pfam" id="PF01019">
    <property type="entry name" value="G_glu_transpept"/>
    <property type="match status" value="1"/>
</dbReference>
<dbReference type="AlphaFoldDB" id="F0WRX7"/>
<proteinExistence type="predicted"/>
<organism evidence="1">
    <name type="scientific">Albugo laibachii Nc14</name>
    <dbReference type="NCBI Taxonomy" id="890382"/>
    <lineage>
        <taxon>Eukaryota</taxon>
        <taxon>Sar</taxon>
        <taxon>Stramenopiles</taxon>
        <taxon>Oomycota</taxon>
        <taxon>Peronosporomycetes</taxon>
        <taxon>Albuginales</taxon>
        <taxon>Albuginaceae</taxon>
        <taxon>Albugo</taxon>
    </lineage>
</organism>
<reference evidence="1" key="1">
    <citation type="journal article" date="2011" name="PLoS Biol.">
        <title>Gene gain and loss during evolution of obligate parasitism in the white rust pathogen of Arabidopsis thaliana.</title>
        <authorList>
            <person name="Kemen E."/>
            <person name="Gardiner A."/>
            <person name="Schultz-Larsen T."/>
            <person name="Kemen A.C."/>
            <person name="Balmuth A.L."/>
            <person name="Robert-Seilaniantz A."/>
            <person name="Bailey K."/>
            <person name="Holub E."/>
            <person name="Studholme D.J."/>
            <person name="Maclean D."/>
            <person name="Jones J.D."/>
        </authorList>
    </citation>
    <scope>NUCLEOTIDE SEQUENCE</scope>
</reference>
<dbReference type="HOGENOM" id="CLU_094046_1_0_1"/>
<name>F0WRX7_9STRA</name>
<dbReference type="InterPro" id="IPR029055">
    <property type="entry name" value="Ntn_hydrolases_N"/>
</dbReference>
<dbReference type="PANTHER" id="PTHR43881:SF1">
    <property type="entry name" value="GAMMA-GLUTAMYLTRANSPEPTIDASE (AFU_ORTHOLOGUE AFUA_4G13580)"/>
    <property type="match status" value="1"/>
</dbReference>
<reference evidence="1" key="2">
    <citation type="submission" date="2011-02" db="EMBL/GenBank/DDBJ databases">
        <authorList>
            <person name="MacLean D."/>
        </authorList>
    </citation>
    <scope>NUCLEOTIDE SEQUENCE</scope>
</reference>
<gene>
    <name evidence="1" type="primary">AlNc14C222G9120</name>
    <name evidence="1" type="ORF">ALNC14_102380</name>
</gene>
<dbReference type="EMBL" id="FR824267">
    <property type="protein sequence ID" value="CCA24094.1"/>
    <property type="molecule type" value="Genomic_DNA"/>
</dbReference>
<evidence type="ECO:0000313" key="1">
    <source>
        <dbReference type="EMBL" id="CCA24094.1"/>
    </source>
</evidence>
<dbReference type="SUPFAM" id="SSF56235">
    <property type="entry name" value="N-terminal nucleophile aminohydrolases (Ntn hydrolases)"/>
    <property type="match status" value="1"/>
</dbReference>
<protein>
    <submittedName>
        <fullName evidence="1">Gammaglutamyltranspeptidase putative</fullName>
    </submittedName>
</protein>
<dbReference type="InterPro" id="IPR052896">
    <property type="entry name" value="GGT-like_enzyme"/>
</dbReference>
<accession>F0WRX7</accession>
<dbReference type="PANTHER" id="PTHR43881">
    <property type="entry name" value="GAMMA-GLUTAMYLTRANSPEPTIDASE (AFU_ORTHOLOGUE AFUA_4G13580)"/>
    <property type="match status" value="1"/>
</dbReference>
<dbReference type="PRINTS" id="PR01210">
    <property type="entry name" value="GGTRANSPTASE"/>
</dbReference>
<sequence length="170" mass="17940">MLFSSSPVYARHGTVPTSQPLASEIGLSILKRGGNAVDAAIAVASALGVPEPCSTGIGGESFLLYYDGIKRKVSGLNGSCRSASGITLKSVQADLKQKEGQVPFRIPIEHSHSVTVPGTVAGWIDSVEHWGTLPLEELLSISIKLASEGFPVGPVTSELWMALSRLWVLE</sequence>